<reference evidence="1" key="1">
    <citation type="submission" date="2024-04" db="EMBL/GenBank/DDBJ databases">
        <title>Complete genome sequence of Sphingobacterium thalpophiium BAA-1094.</title>
        <authorList>
            <person name="Adaikpoh B.I."/>
        </authorList>
    </citation>
    <scope>NUCLEOTIDE SEQUENCE</scope>
    <source>
        <strain evidence="1">BAA-1094</strain>
    </source>
</reference>
<gene>
    <name evidence="1" type="ORF">AACH28_09350</name>
</gene>
<proteinExistence type="predicted"/>
<organism evidence="1 2">
    <name type="scientific">Sphingobacterium thalpophilum</name>
    <dbReference type="NCBI Taxonomy" id="259"/>
    <lineage>
        <taxon>Bacteria</taxon>
        <taxon>Pseudomonadati</taxon>
        <taxon>Bacteroidota</taxon>
        <taxon>Sphingobacteriia</taxon>
        <taxon>Sphingobacteriales</taxon>
        <taxon>Sphingobacteriaceae</taxon>
        <taxon>Sphingobacterium</taxon>
    </lineage>
</organism>
<dbReference type="EMBL" id="CP151087">
    <property type="protein sequence ID" value="WZN57730.1"/>
    <property type="molecule type" value="Genomic_DNA"/>
</dbReference>
<evidence type="ECO:0000313" key="1">
    <source>
        <dbReference type="EMBL" id="WZN57730.1"/>
    </source>
</evidence>
<keyword evidence="2" id="KW-1185">Reference proteome</keyword>
<sequence length="45" mass="5340">MQQTLATLDSYIQNLRPELYTDLQSPLSADEFRALEQKYDIEMIF</sequence>
<protein>
    <submittedName>
        <fullName evidence="1">Uncharacterized protein</fullName>
    </submittedName>
</protein>
<evidence type="ECO:0000313" key="2">
    <source>
        <dbReference type="Proteomes" id="UP001485301"/>
    </source>
</evidence>
<accession>A0ACD5C7B4</accession>
<dbReference type="Proteomes" id="UP001485301">
    <property type="component" value="Chromosome"/>
</dbReference>
<name>A0ACD5C7B4_9SPHI</name>